<accession>A0AA88KN72</accession>
<dbReference type="SUPFAM" id="SSF52402">
    <property type="entry name" value="Adenine nucleotide alpha hydrolases-like"/>
    <property type="match status" value="1"/>
</dbReference>
<dbReference type="RefSeq" id="XP_044547930.1">
    <property type="nucleotide sequence ID" value="XM_044695205.1"/>
</dbReference>
<evidence type="ECO:0000256" key="3">
    <source>
        <dbReference type="ARBA" id="ARBA00022448"/>
    </source>
</evidence>
<dbReference type="Proteomes" id="UP000816034">
    <property type="component" value="Unassembled WGS sequence"/>
</dbReference>
<feature type="binding site" evidence="8">
    <location>
        <position position="338"/>
    </location>
    <ligand>
        <name>FAD</name>
        <dbReference type="ChEBI" id="CHEBI:57692"/>
    </ligand>
</feature>
<dbReference type="PROSITE" id="PS00696">
    <property type="entry name" value="ETF_ALPHA"/>
    <property type="match status" value="1"/>
</dbReference>
<keyword evidence="12" id="KW-1185">Reference proteome</keyword>
<feature type="binding site" evidence="8">
    <location>
        <begin position="300"/>
        <end position="304"/>
    </location>
    <ligand>
        <name>FAD</name>
        <dbReference type="ChEBI" id="CHEBI:57692"/>
    </ligand>
</feature>
<dbReference type="GeneID" id="68097908"/>
<sequence length="371" mass="40343">MLSSRISSLRNNTLGPLFKKTTSSFNLFSSSSNNLSLFSNQFRDKSTLLLVEHDEKQINPSVFSALKAAKQLKSDQLLGFIVTKNASLVKELSQYFNKVIHINEEYTVAEEYEQALLKFLNEKKTDGISHILAPHTVFGKNVLPKLGASLKSQPIVDVVQILNEYEFIKPIYAGNAMAQIQFKPKETKPLILTIRPTSFDKDYSKTDASQVVEFSSSATSTNNARIPKLLSSSSGADGSGSGASKRPDLLQAQRIVSGGRGLKNGDNFKLLYDLADTMGNCAVGATRAAVDDGYVPNDMQVGQTGKVVAPELYVAVGVSGAIQHLAGMKDSKVIVAINKDKEAPIFQVADYGVVGDLFQVVPEMTEVLKKK</sequence>
<dbReference type="GO" id="GO:0005759">
    <property type="term" value="C:mitochondrial matrix"/>
    <property type="evidence" value="ECO:0007669"/>
    <property type="project" value="UniProtKB-SubCell"/>
</dbReference>
<comment type="cofactor">
    <cofactor evidence="7 8">
        <name>FAD</name>
        <dbReference type="ChEBI" id="CHEBI:57692"/>
    </cofactor>
    <text evidence="7 8">Binds 1 FAD per dimer.</text>
</comment>
<comment type="subcellular location">
    <subcellularLocation>
        <location evidence="1 7">Mitochondrion matrix</location>
    </subcellularLocation>
</comment>
<proteinExistence type="inferred from homology"/>
<evidence type="ECO:0000256" key="6">
    <source>
        <dbReference type="ARBA" id="ARBA00022982"/>
    </source>
</evidence>
<dbReference type="AlphaFoldDB" id="A0AA88KN72"/>
<dbReference type="EMBL" id="PYSW02000024">
    <property type="protein sequence ID" value="KAG2382251.1"/>
    <property type="molecule type" value="Genomic_DNA"/>
</dbReference>
<evidence type="ECO:0000256" key="4">
    <source>
        <dbReference type="ARBA" id="ARBA00022630"/>
    </source>
</evidence>
<keyword evidence="4 7" id="KW-0285">Flavoprotein</keyword>
<dbReference type="InterPro" id="IPR033947">
    <property type="entry name" value="ETF_alpha_N"/>
</dbReference>
<dbReference type="Gene3D" id="3.40.50.1220">
    <property type="entry name" value="TPP-binding domain"/>
    <property type="match status" value="1"/>
</dbReference>
<feature type="domain" description="Electron transfer flavoprotein alpha/beta-subunit N-terminal" evidence="10">
    <location>
        <begin position="47"/>
        <end position="230"/>
    </location>
</feature>
<comment type="caution">
    <text evidence="11">The sequence shown here is derived from an EMBL/GenBank/DDBJ whole genome shotgun (WGS) entry which is preliminary data.</text>
</comment>
<feature type="binding site" evidence="8">
    <location>
        <position position="260"/>
    </location>
    <ligand>
        <name>FAD</name>
        <dbReference type="ChEBI" id="CHEBI:57692"/>
    </ligand>
</feature>
<name>A0AA88KN72_NAELO</name>
<gene>
    <name evidence="11" type="ORF">C9374_005453</name>
</gene>
<keyword evidence="7" id="KW-0496">Mitochondrion</keyword>
<dbReference type="InterPro" id="IPR029035">
    <property type="entry name" value="DHS-like_NAD/FAD-binding_dom"/>
</dbReference>
<dbReference type="InterPro" id="IPR018206">
    <property type="entry name" value="ETF_asu_C_CS"/>
</dbReference>
<evidence type="ECO:0000256" key="5">
    <source>
        <dbReference type="ARBA" id="ARBA00022827"/>
    </source>
</evidence>
<dbReference type="SUPFAM" id="SSF52467">
    <property type="entry name" value="DHS-like NAD/FAD-binding domain"/>
    <property type="match status" value="1"/>
</dbReference>
<feature type="binding site" evidence="8">
    <location>
        <begin position="317"/>
        <end position="324"/>
    </location>
    <ligand>
        <name>FAD</name>
        <dbReference type="ChEBI" id="CHEBI:57692"/>
    </ligand>
</feature>
<evidence type="ECO:0000259" key="10">
    <source>
        <dbReference type="SMART" id="SM00893"/>
    </source>
</evidence>
<dbReference type="GO" id="GO:0009055">
    <property type="term" value="F:electron transfer activity"/>
    <property type="evidence" value="ECO:0007669"/>
    <property type="project" value="InterPro"/>
</dbReference>
<reference evidence="11 12" key="1">
    <citation type="journal article" date="2018" name="BMC Genomics">
        <title>The genome of Naegleria lovaniensis, the basis for a comparative approach to unravel pathogenicity factors of the human pathogenic amoeba N. fowleri.</title>
        <authorList>
            <person name="Liechti N."/>
            <person name="Schurch N."/>
            <person name="Bruggmann R."/>
            <person name="Wittwer M."/>
        </authorList>
    </citation>
    <scope>NUCLEOTIDE SEQUENCE [LARGE SCALE GENOMIC DNA]</scope>
    <source>
        <strain evidence="11 12">ATCC 30569</strain>
    </source>
</reference>
<dbReference type="GO" id="GO:0033539">
    <property type="term" value="P:fatty acid beta-oxidation using acyl-CoA dehydrogenase"/>
    <property type="evidence" value="ECO:0007669"/>
    <property type="project" value="TreeGrafter"/>
</dbReference>
<evidence type="ECO:0000313" key="11">
    <source>
        <dbReference type="EMBL" id="KAG2382251.1"/>
    </source>
</evidence>
<comment type="similarity">
    <text evidence="2 7">Belongs to the ETF alpha-subunit/FixB family.</text>
</comment>
<evidence type="ECO:0000256" key="7">
    <source>
        <dbReference type="PIRNR" id="PIRNR000089"/>
    </source>
</evidence>
<evidence type="ECO:0000256" key="2">
    <source>
        <dbReference type="ARBA" id="ARBA00005817"/>
    </source>
</evidence>
<dbReference type="InterPro" id="IPR001308">
    <property type="entry name" value="ETF_a/FixB"/>
</dbReference>
<dbReference type="PANTHER" id="PTHR43153">
    <property type="entry name" value="ELECTRON TRANSFER FLAVOPROTEIN ALPHA"/>
    <property type="match status" value="1"/>
</dbReference>
<keyword evidence="6 7" id="KW-0249">Electron transport</keyword>
<evidence type="ECO:0000256" key="8">
    <source>
        <dbReference type="PIRSR" id="PIRSR000089-1"/>
    </source>
</evidence>
<feature type="region of interest" description="Disordered" evidence="9">
    <location>
        <begin position="225"/>
        <end position="246"/>
    </location>
</feature>
<dbReference type="PANTHER" id="PTHR43153:SF1">
    <property type="entry name" value="ELECTRON TRANSFER FLAVOPROTEIN SUBUNIT ALPHA, MITOCHONDRIAL"/>
    <property type="match status" value="1"/>
</dbReference>
<evidence type="ECO:0000313" key="12">
    <source>
        <dbReference type="Proteomes" id="UP000816034"/>
    </source>
</evidence>
<dbReference type="InterPro" id="IPR014731">
    <property type="entry name" value="ETF_asu_C"/>
</dbReference>
<dbReference type="CDD" id="cd01715">
    <property type="entry name" value="ETF_alpha"/>
    <property type="match status" value="1"/>
</dbReference>
<dbReference type="PIRSF" id="PIRSF000089">
    <property type="entry name" value="Electra_flavoP_a"/>
    <property type="match status" value="1"/>
</dbReference>
<organism evidence="11 12">
    <name type="scientific">Naegleria lovaniensis</name>
    <name type="common">Amoeba</name>
    <dbReference type="NCBI Taxonomy" id="51637"/>
    <lineage>
        <taxon>Eukaryota</taxon>
        <taxon>Discoba</taxon>
        <taxon>Heterolobosea</taxon>
        <taxon>Tetramitia</taxon>
        <taxon>Eutetramitia</taxon>
        <taxon>Vahlkampfiidae</taxon>
        <taxon>Naegleria</taxon>
    </lineage>
</organism>
<keyword evidence="3 7" id="KW-0813">Transport</keyword>
<comment type="subunit">
    <text evidence="7">Heterodimer of an alpha and a beta subunit.</text>
</comment>
<comment type="function">
    <text evidence="7">The electron transfer flavoprotein serves as a specific electron acceptor for several dehydrogenases, including five acyl-CoA dehydrogenases, glutaryl-CoA and sarcosine dehydrogenase. It transfers the electrons to the main mitochondrial respiratory chain via ETF-ubiquinone oxidoreductase (ETF dehydrogenase).</text>
</comment>
<dbReference type="Pfam" id="PF00766">
    <property type="entry name" value="ETF_alpha"/>
    <property type="match status" value="1"/>
</dbReference>
<keyword evidence="5 7" id="KW-0274">FAD</keyword>
<dbReference type="InterPro" id="IPR014730">
    <property type="entry name" value="ETF_a/b_N"/>
</dbReference>
<dbReference type="InterPro" id="IPR014729">
    <property type="entry name" value="Rossmann-like_a/b/a_fold"/>
</dbReference>
<dbReference type="Gene3D" id="3.40.50.620">
    <property type="entry name" value="HUPs"/>
    <property type="match status" value="1"/>
</dbReference>
<feature type="binding site" evidence="8">
    <location>
        <begin position="286"/>
        <end position="287"/>
    </location>
    <ligand>
        <name>FAD</name>
        <dbReference type="ChEBI" id="CHEBI:57692"/>
    </ligand>
</feature>
<dbReference type="FunFam" id="3.40.50.1220:FF:000001">
    <property type="entry name" value="Electron transfer flavoprotein, alpha subunit"/>
    <property type="match status" value="1"/>
</dbReference>
<evidence type="ECO:0000256" key="1">
    <source>
        <dbReference type="ARBA" id="ARBA00004305"/>
    </source>
</evidence>
<dbReference type="SMART" id="SM00893">
    <property type="entry name" value="ETF"/>
    <property type="match status" value="1"/>
</dbReference>
<protein>
    <recommendedName>
        <fullName evidence="7">Electron transfer flavoprotein subunit alpha</fullName>
        <shortName evidence="7">Alpha-ETF</shortName>
    </recommendedName>
</protein>
<evidence type="ECO:0000256" key="9">
    <source>
        <dbReference type="SAM" id="MobiDB-lite"/>
    </source>
</evidence>
<dbReference type="Pfam" id="PF01012">
    <property type="entry name" value="ETF"/>
    <property type="match status" value="1"/>
</dbReference>
<dbReference type="GO" id="GO:0050660">
    <property type="term" value="F:flavin adenine dinucleotide binding"/>
    <property type="evidence" value="ECO:0007669"/>
    <property type="project" value="InterPro"/>
</dbReference>